<dbReference type="GeneTree" id="ENSGT00530000063983"/>
<dbReference type="InParanoid" id="A0A674AGA5"/>
<dbReference type="InterPro" id="IPR001878">
    <property type="entry name" value="Znf_CCHC"/>
</dbReference>
<evidence type="ECO:0000313" key="4">
    <source>
        <dbReference type="Ensembl" id="ENSSTUP00000058479.1"/>
    </source>
</evidence>
<keyword evidence="1" id="KW-0862">Zinc</keyword>
<keyword evidence="5" id="KW-1185">Reference proteome</keyword>
<dbReference type="Pfam" id="PF23058">
    <property type="entry name" value="RBD_ZCCHC3_2nd"/>
    <property type="match status" value="1"/>
</dbReference>
<dbReference type="Ensembl" id="ENSSTUT00000061408.1">
    <property type="protein sequence ID" value="ENSSTUP00000058479.1"/>
    <property type="gene ID" value="ENSSTUG00000025093.1"/>
</dbReference>
<dbReference type="InterPro" id="IPR036875">
    <property type="entry name" value="Znf_CCHC_sf"/>
</dbReference>
<keyword evidence="1" id="KW-0863">Zinc-finger</keyword>
<feature type="compositionally biased region" description="Basic and acidic residues" evidence="2">
    <location>
        <begin position="336"/>
        <end position="362"/>
    </location>
</feature>
<proteinExistence type="predicted"/>
<dbReference type="Gene3D" id="4.10.60.10">
    <property type="entry name" value="Zinc finger, CCHC-type"/>
    <property type="match status" value="1"/>
</dbReference>
<evidence type="ECO:0000313" key="5">
    <source>
        <dbReference type="Proteomes" id="UP000472277"/>
    </source>
</evidence>
<feature type="region of interest" description="Disordered" evidence="2">
    <location>
        <begin position="326"/>
        <end position="362"/>
    </location>
</feature>
<dbReference type="PROSITE" id="PS50158">
    <property type="entry name" value="ZF_CCHC"/>
    <property type="match status" value="2"/>
</dbReference>
<accession>A0A674AGA5</accession>
<evidence type="ECO:0000259" key="3">
    <source>
        <dbReference type="PROSITE" id="PS50158"/>
    </source>
</evidence>
<feature type="domain" description="CCHC-type" evidence="3">
    <location>
        <begin position="205"/>
        <end position="220"/>
    </location>
</feature>
<dbReference type="InterPro" id="IPR057810">
    <property type="entry name" value="RBD_ZCCHC3_1st"/>
</dbReference>
<name>A0A674AGA5_SALTR</name>
<dbReference type="GO" id="GO:0002218">
    <property type="term" value="P:activation of innate immune response"/>
    <property type="evidence" value="ECO:0007669"/>
    <property type="project" value="InterPro"/>
</dbReference>
<reference evidence="4" key="1">
    <citation type="submission" date="2025-08" db="UniProtKB">
        <authorList>
            <consortium name="Ensembl"/>
        </authorList>
    </citation>
    <scope>IDENTIFICATION</scope>
</reference>
<dbReference type="InterPro" id="IPR042509">
    <property type="entry name" value="ZCCHC3"/>
</dbReference>
<dbReference type="PANTHER" id="PTHR22639">
    <property type="entry name" value="GAG-RELATED PROTEIN"/>
    <property type="match status" value="1"/>
</dbReference>
<dbReference type="GO" id="GO:0003690">
    <property type="term" value="F:double-stranded DNA binding"/>
    <property type="evidence" value="ECO:0007669"/>
    <property type="project" value="InterPro"/>
</dbReference>
<evidence type="ECO:0000256" key="2">
    <source>
        <dbReference type="SAM" id="MobiDB-lite"/>
    </source>
</evidence>
<evidence type="ECO:0000256" key="1">
    <source>
        <dbReference type="PROSITE-ProRule" id="PRU00047"/>
    </source>
</evidence>
<organism evidence="4 5">
    <name type="scientific">Salmo trutta</name>
    <name type="common">Brown trout</name>
    <dbReference type="NCBI Taxonomy" id="8032"/>
    <lineage>
        <taxon>Eukaryota</taxon>
        <taxon>Metazoa</taxon>
        <taxon>Chordata</taxon>
        <taxon>Craniata</taxon>
        <taxon>Vertebrata</taxon>
        <taxon>Euteleostomi</taxon>
        <taxon>Actinopterygii</taxon>
        <taxon>Neopterygii</taxon>
        <taxon>Teleostei</taxon>
        <taxon>Protacanthopterygii</taxon>
        <taxon>Salmoniformes</taxon>
        <taxon>Salmonidae</taxon>
        <taxon>Salmoninae</taxon>
        <taxon>Salmo</taxon>
    </lineage>
</organism>
<dbReference type="InterPro" id="IPR057811">
    <property type="entry name" value="RBD_ZCCHC3_2nd"/>
</dbReference>
<dbReference type="GO" id="GO:0008270">
    <property type="term" value="F:zinc ion binding"/>
    <property type="evidence" value="ECO:0007669"/>
    <property type="project" value="UniProtKB-KW"/>
</dbReference>
<feature type="domain" description="CCHC-type" evidence="3">
    <location>
        <begin position="187"/>
        <end position="202"/>
    </location>
</feature>
<dbReference type="PANTHER" id="PTHR22639:SF3">
    <property type="entry name" value="ZINC FINGER CCHC DOMAIN-CONTAINING PROTEIN 3"/>
    <property type="match status" value="1"/>
</dbReference>
<sequence length="375" mass="42538">MATGDFSSAPSARLLNTIRFVGKEMDGIQFVMGRRSFAKDVIFGFLGVTTERIYCYRDFPLRNAFEVTFTGDYLCQEAWNKCLEHKDETPISNFNVEPLFASRVRTITVCMQNPYVKEQDIRSFLGKYCDVLGVGTKEMDYDGMWNGNRKYAVRFRTRTGGIEYPPASFYIGGVKGYLYFYGQPKTCRRCGEEGHIAALCPNTFCRNCLEAGHLARDCKKPKSCNLCDSIEHMFKDCPDRHKTYAESLRNIEVVLDEISRDQAPAQENLPRPLPEASLRKTPGDVSDPYAFGNPVAGTSAQPGQVAIEESSLGIIISDTPVESRVQWGETEEDKEMDWKTVEGKRTAKRKGTEERLDTEKKNQVCGEEYRNIQKK</sequence>
<keyword evidence="1" id="KW-0479">Metal-binding</keyword>
<dbReference type="Pfam" id="PF23057">
    <property type="entry name" value="RBD_ZCCHC3_1st"/>
    <property type="match status" value="1"/>
</dbReference>
<dbReference type="AlphaFoldDB" id="A0A674AGA5"/>
<dbReference type="SUPFAM" id="SSF57756">
    <property type="entry name" value="Retrovirus zinc finger-like domains"/>
    <property type="match status" value="1"/>
</dbReference>
<dbReference type="GO" id="GO:0003723">
    <property type="term" value="F:RNA binding"/>
    <property type="evidence" value="ECO:0007669"/>
    <property type="project" value="InterPro"/>
</dbReference>
<dbReference type="Pfam" id="PF00098">
    <property type="entry name" value="zf-CCHC"/>
    <property type="match status" value="2"/>
</dbReference>
<dbReference type="Proteomes" id="UP000472277">
    <property type="component" value="Unassembled WGS sequence"/>
</dbReference>
<protein>
    <recommendedName>
        <fullName evidence="3">CCHC-type domain-containing protein</fullName>
    </recommendedName>
</protein>
<dbReference type="OMA" id="QGDESAC"/>
<reference evidence="4" key="2">
    <citation type="submission" date="2025-09" db="UniProtKB">
        <authorList>
            <consortium name="Ensembl"/>
        </authorList>
    </citation>
    <scope>IDENTIFICATION</scope>
</reference>
<dbReference type="SMART" id="SM00343">
    <property type="entry name" value="ZnF_C2HC"/>
    <property type="match status" value="3"/>
</dbReference>